<name>A0A4Q9DRX5_9BACL</name>
<comment type="caution">
    <text evidence="2">The sequence shown here is derived from an EMBL/GenBank/DDBJ whole genome shotgun (WGS) entry which is preliminary data.</text>
</comment>
<dbReference type="OrthoDB" id="7019976at2"/>
<dbReference type="RefSeq" id="WP_131013496.1">
    <property type="nucleotide sequence ID" value="NZ_SIRE01000007.1"/>
</dbReference>
<organism evidence="2 3">
    <name type="scientific">Paenibacillus thalictri</name>
    <dbReference type="NCBI Taxonomy" id="2527873"/>
    <lineage>
        <taxon>Bacteria</taxon>
        <taxon>Bacillati</taxon>
        <taxon>Bacillota</taxon>
        <taxon>Bacilli</taxon>
        <taxon>Bacillales</taxon>
        <taxon>Paenibacillaceae</taxon>
        <taxon>Paenibacillus</taxon>
    </lineage>
</organism>
<dbReference type="GO" id="GO:0016740">
    <property type="term" value="F:transferase activity"/>
    <property type="evidence" value="ECO:0007669"/>
    <property type="project" value="UniProtKB-KW"/>
</dbReference>
<dbReference type="EMBL" id="SIRE01000007">
    <property type="protein sequence ID" value="TBL79549.1"/>
    <property type="molecule type" value="Genomic_DNA"/>
</dbReference>
<evidence type="ECO:0000313" key="2">
    <source>
        <dbReference type="EMBL" id="TBL79549.1"/>
    </source>
</evidence>
<dbReference type="Proteomes" id="UP000293142">
    <property type="component" value="Unassembled WGS sequence"/>
</dbReference>
<keyword evidence="3" id="KW-1185">Reference proteome</keyword>
<keyword evidence="2" id="KW-0808">Transferase</keyword>
<sequence length="79" mass="9063">MYTCSIASCGALQVVKERPNLRKYANPGEDVVTFAAVSELCDKLHYYLAHIEQRELLRQKRFGAACTRRRNFSHISALF</sequence>
<evidence type="ECO:0000259" key="1">
    <source>
        <dbReference type="Pfam" id="PF13524"/>
    </source>
</evidence>
<evidence type="ECO:0000313" key="3">
    <source>
        <dbReference type="Proteomes" id="UP000293142"/>
    </source>
</evidence>
<feature type="domain" description="Spore protein YkvP/CgeB glycosyl transferase-like" evidence="1">
    <location>
        <begin position="6"/>
        <end position="60"/>
    </location>
</feature>
<dbReference type="AlphaFoldDB" id="A0A4Q9DRX5"/>
<reference evidence="2 3" key="1">
    <citation type="submission" date="2019-02" db="EMBL/GenBank/DDBJ databases">
        <title>Paenibacillus sp. nov., isolated from surface-sterilized tissue of Thalictrum simplex L.</title>
        <authorList>
            <person name="Tuo L."/>
        </authorList>
    </citation>
    <scope>NUCLEOTIDE SEQUENCE [LARGE SCALE GENOMIC DNA]</scope>
    <source>
        <strain evidence="2 3">N2SHLJ1</strain>
    </source>
</reference>
<protein>
    <submittedName>
        <fullName evidence="2">Glycosyltransferase family 1 protein</fullName>
    </submittedName>
</protein>
<accession>A0A4Q9DRX5</accession>
<proteinExistence type="predicted"/>
<dbReference type="Pfam" id="PF13524">
    <property type="entry name" value="Glyco_trans_1_2"/>
    <property type="match status" value="1"/>
</dbReference>
<dbReference type="InterPro" id="IPR055259">
    <property type="entry name" value="YkvP/CgeB_Glyco_trans-like"/>
</dbReference>
<gene>
    <name evidence="2" type="ORF">EYB31_11640</name>
</gene>